<gene>
    <name evidence="1" type="ORF">BXY64_3173</name>
</gene>
<organism evidence="1 2">
    <name type="scientific">Marinifilum flexuosum</name>
    <dbReference type="NCBI Taxonomy" id="1117708"/>
    <lineage>
        <taxon>Bacteria</taxon>
        <taxon>Pseudomonadati</taxon>
        <taxon>Bacteroidota</taxon>
        <taxon>Bacteroidia</taxon>
        <taxon>Marinilabiliales</taxon>
        <taxon>Marinifilaceae</taxon>
    </lineage>
</organism>
<sequence>MYNVFPDKETRLAYNQIRHFYFFCQIFVSKQMTNCKIELKWINQTEDTRLIG</sequence>
<accession>A0A419WXJ2</accession>
<keyword evidence="2" id="KW-1185">Reference proteome</keyword>
<name>A0A419WXJ2_9BACT</name>
<dbReference type="AlphaFoldDB" id="A0A419WXJ2"/>
<dbReference type="EMBL" id="RAPQ01000010">
    <property type="protein sequence ID" value="RKE00169.1"/>
    <property type="molecule type" value="Genomic_DNA"/>
</dbReference>
<comment type="caution">
    <text evidence="1">The sequence shown here is derived from an EMBL/GenBank/DDBJ whole genome shotgun (WGS) entry which is preliminary data.</text>
</comment>
<evidence type="ECO:0000313" key="1">
    <source>
        <dbReference type="EMBL" id="RKE00169.1"/>
    </source>
</evidence>
<reference evidence="1 2" key="1">
    <citation type="submission" date="2018-09" db="EMBL/GenBank/DDBJ databases">
        <title>Genomic Encyclopedia of Archaeal and Bacterial Type Strains, Phase II (KMG-II): from individual species to whole genera.</title>
        <authorList>
            <person name="Goeker M."/>
        </authorList>
    </citation>
    <scope>NUCLEOTIDE SEQUENCE [LARGE SCALE GENOMIC DNA]</scope>
    <source>
        <strain evidence="1 2">DSM 21950</strain>
    </source>
</reference>
<proteinExistence type="predicted"/>
<protein>
    <submittedName>
        <fullName evidence="1">Uncharacterized protein</fullName>
    </submittedName>
</protein>
<evidence type="ECO:0000313" key="2">
    <source>
        <dbReference type="Proteomes" id="UP000284531"/>
    </source>
</evidence>
<dbReference type="Proteomes" id="UP000284531">
    <property type="component" value="Unassembled WGS sequence"/>
</dbReference>